<protein>
    <submittedName>
        <fullName evidence="6">ATP-grasp domain-containing protein</fullName>
    </submittedName>
</protein>
<reference evidence="6" key="1">
    <citation type="submission" date="2022-10" db="EMBL/GenBank/DDBJ databases">
        <title>Human gut microbiome strain richness.</title>
        <authorList>
            <person name="Chen-Liaw A."/>
        </authorList>
    </citation>
    <scope>NUCLEOTIDE SEQUENCE</scope>
    <source>
        <strain evidence="6">1001283st1_A3_1001283B150304_161114</strain>
    </source>
</reference>
<dbReference type="InterPro" id="IPR052032">
    <property type="entry name" value="ATP-dep_AA_Ligase"/>
</dbReference>
<dbReference type="GO" id="GO:0005524">
    <property type="term" value="F:ATP binding"/>
    <property type="evidence" value="ECO:0007669"/>
    <property type="project" value="UniProtKB-UniRule"/>
</dbReference>
<dbReference type="Gene3D" id="3.40.50.20">
    <property type="match status" value="1"/>
</dbReference>
<gene>
    <name evidence="6" type="ORF">PO127_25575</name>
</gene>
<dbReference type="PANTHER" id="PTHR43585:SF2">
    <property type="entry name" value="ATP-GRASP ENZYME FSQD"/>
    <property type="match status" value="1"/>
</dbReference>
<dbReference type="PANTHER" id="PTHR43585">
    <property type="entry name" value="FUMIPYRROLE BIOSYNTHESIS PROTEIN C"/>
    <property type="match status" value="1"/>
</dbReference>
<keyword evidence="2 4" id="KW-0547">Nucleotide-binding</keyword>
<dbReference type="Pfam" id="PF13535">
    <property type="entry name" value="ATP-grasp_4"/>
    <property type="match status" value="1"/>
</dbReference>
<dbReference type="GO" id="GO:0046872">
    <property type="term" value="F:metal ion binding"/>
    <property type="evidence" value="ECO:0007669"/>
    <property type="project" value="InterPro"/>
</dbReference>
<dbReference type="Gene3D" id="3.30.1490.20">
    <property type="entry name" value="ATP-grasp fold, A domain"/>
    <property type="match status" value="1"/>
</dbReference>
<evidence type="ECO:0000313" key="6">
    <source>
        <dbReference type="EMBL" id="MDC2239119.1"/>
    </source>
</evidence>
<keyword evidence="3 4" id="KW-0067">ATP-binding</keyword>
<comment type="caution">
    <text evidence="6">The sequence shown here is derived from an EMBL/GenBank/DDBJ whole genome shotgun (WGS) entry which is preliminary data.</text>
</comment>
<name>A0AAP3WIC4_BACT4</name>
<dbReference type="RefSeq" id="WP_229119321.1">
    <property type="nucleotide sequence ID" value="NZ_JADNKL010000008.1"/>
</dbReference>
<dbReference type="InterPro" id="IPR013815">
    <property type="entry name" value="ATP_grasp_subdomain_1"/>
</dbReference>
<dbReference type="GO" id="GO:0016874">
    <property type="term" value="F:ligase activity"/>
    <property type="evidence" value="ECO:0007669"/>
    <property type="project" value="UniProtKB-KW"/>
</dbReference>
<sequence>MKKLLMLGGGFLQNFVIKKAREMGYYVFCLDADPNALGFLSANEHAVINIVDEEACLTYACEKNVDGVLTAATDYGVLTMSYIAQELELPGINYEAARRIRNKATVRKCLFDAKADDTGYSYEIHNVEEAEKYKNNIKYPVMVKPCDGSGSRGASRVDRGEDFIKACELAINGSITHRAVAEPFIVGREYGVESFVDNGKIYVLAVMQKDMTLPPFYAELGHAIPSGLSLSLENKVKGCVKNALIALGVNHGSVNMDLLINSEGQVHIVDIGARMGGNLIGSHIIPTGTGIDYMGNMIKAAVGDETNWIPTTSPQPVATKLLALKPGIVKVLPDFIKIETEFNVIVEHHLHVGDSITPYRTNLDGCGYVVAKASTIEHSIELAAKVRQMIDITILRK</sequence>
<evidence type="ECO:0000256" key="2">
    <source>
        <dbReference type="ARBA" id="ARBA00022741"/>
    </source>
</evidence>
<dbReference type="InterPro" id="IPR016185">
    <property type="entry name" value="PreATP-grasp_dom_sf"/>
</dbReference>
<proteinExistence type="predicted"/>
<evidence type="ECO:0000313" key="7">
    <source>
        <dbReference type="Proteomes" id="UP001217776"/>
    </source>
</evidence>
<dbReference type="SUPFAM" id="SSF52440">
    <property type="entry name" value="PreATP-grasp domain"/>
    <property type="match status" value="1"/>
</dbReference>
<dbReference type="SUPFAM" id="SSF56059">
    <property type="entry name" value="Glutathione synthetase ATP-binding domain-like"/>
    <property type="match status" value="1"/>
</dbReference>
<feature type="domain" description="ATP-grasp" evidence="5">
    <location>
        <begin position="108"/>
        <end position="302"/>
    </location>
</feature>
<accession>A0AAP3WIC4</accession>
<evidence type="ECO:0000259" key="5">
    <source>
        <dbReference type="PROSITE" id="PS50975"/>
    </source>
</evidence>
<dbReference type="Gene3D" id="3.30.470.20">
    <property type="entry name" value="ATP-grasp fold, B domain"/>
    <property type="match status" value="1"/>
</dbReference>
<dbReference type="EMBL" id="JAQNVG010000076">
    <property type="protein sequence ID" value="MDC2239119.1"/>
    <property type="molecule type" value="Genomic_DNA"/>
</dbReference>
<dbReference type="InterPro" id="IPR011761">
    <property type="entry name" value="ATP-grasp"/>
</dbReference>
<keyword evidence="1" id="KW-0436">Ligase</keyword>
<dbReference type="Proteomes" id="UP001217776">
    <property type="component" value="Unassembled WGS sequence"/>
</dbReference>
<evidence type="ECO:0000256" key="3">
    <source>
        <dbReference type="ARBA" id="ARBA00022840"/>
    </source>
</evidence>
<dbReference type="AlphaFoldDB" id="A0AAP3WIC4"/>
<organism evidence="6 7">
    <name type="scientific">Bacteroides thetaiotaomicron</name>
    <dbReference type="NCBI Taxonomy" id="818"/>
    <lineage>
        <taxon>Bacteria</taxon>
        <taxon>Pseudomonadati</taxon>
        <taxon>Bacteroidota</taxon>
        <taxon>Bacteroidia</taxon>
        <taxon>Bacteroidales</taxon>
        <taxon>Bacteroidaceae</taxon>
        <taxon>Bacteroides</taxon>
    </lineage>
</organism>
<dbReference type="PROSITE" id="PS50975">
    <property type="entry name" value="ATP_GRASP"/>
    <property type="match status" value="1"/>
</dbReference>
<evidence type="ECO:0000256" key="4">
    <source>
        <dbReference type="PROSITE-ProRule" id="PRU00409"/>
    </source>
</evidence>
<evidence type="ECO:0000256" key="1">
    <source>
        <dbReference type="ARBA" id="ARBA00022598"/>
    </source>
</evidence>